<feature type="transmembrane region" description="Helical" evidence="6">
    <location>
        <begin position="151"/>
        <end position="171"/>
    </location>
</feature>
<dbReference type="Proteomes" id="UP000789342">
    <property type="component" value="Unassembled WGS sequence"/>
</dbReference>
<evidence type="ECO:0000256" key="6">
    <source>
        <dbReference type="SAM" id="Phobius"/>
    </source>
</evidence>
<name>A0A9N9EVH2_9GLOM</name>
<dbReference type="OrthoDB" id="420606at2759"/>
<evidence type="ECO:0000256" key="1">
    <source>
        <dbReference type="ARBA" id="ARBA00004141"/>
    </source>
</evidence>
<accession>A0A9N9EVH2</accession>
<dbReference type="AlphaFoldDB" id="A0A9N9EVH2"/>
<reference evidence="7" key="1">
    <citation type="submission" date="2021-06" db="EMBL/GenBank/DDBJ databases">
        <authorList>
            <person name="Kallberg Y."/>
            <person name="Tangrot J."/>
            <person name="Rosling A."/>
        </authorList>
    </citation>
    <scope>NUCLEOTIDE SEQUENCE</scope>
    <source>
        <strain evidence="7">CL551</strain>
    </source>
</reference>
<dbReference type="InterPro" id="IPR004299">
    <property type="entry name" value="MBOAT_fam"/>
</dbReference>
<dbReference type="InterPro" id="IPR051085">
    <property type="entry name" value="MB_O-acyltransferase"/>
</dbReference>
<gene>
    <name evidence="7" type="ORF">AMORRO_LOCUS2996</name>
</gene>
<comment type="caution">
    <text evidence="7">The sequence shown here is derived from an EMBL/GenBank/DDBJ whole genome shotgun (WGS) entry which is preliminary data.</text>
</comment>
<dbReference type="EMBL" id="CAJVPV010001383">
    <property type="protein sequence ID" value="CAG8495627.1"/>
    <property type="molecule type" value="Genomic_DNA"/>
</dbReference>
<feature type="non-terminal residue" evidence="7">
    <location>
        <position position="1"/>
    </location>
</feature>
<evidence type="ECO:0000313" key="8">
    <source>
        <dbReference type="Proteomes" id="UP000789342"/>
    </source>
</evidence>
<evidence type="ECO:0000256" key="2">
    <source>
        <dbReference type="ARBA" id="ARBA00010323"/>
    </source>
</evidence>
<evidence type="ECO:0000313" key="7">
    <source>
        <dbReference type="EMBL" id="CAG8495627.1"/>
    </source>
</evidence>
<dbReference type="GO" id="GO:0008374">
    <property type="term" value="F:O-acyltransferase activity"/>
    <property type="evidence" value="ECO:0007669"/>
    <property type="project" value="TreeGrafter"/>
</dbReference>
<keyword evidence="3 6" id="KW-0812">Transmembrane</keyword>
<comment type="subcellular location">
    <subcellularLocation>
        <location evidence="1">Membrane</location>
        <topology evidence="1">Multi-pass membrane protein</topology>
    </subcellularLocation>
</comment>
<feature type="transmembrane region" description="Helical" evidence="6">
    <location>
        <begin position="76"/>
        <end position="97"/>
    </location>
</feature>
<comment type="similarity">
    <text evidence="2">Belongs to the membrane-bound acyltransferase family.</text>
</comment>
<dbReference type="GO" id="GO:0006506">
    <property type="term" value="P:GPI anchor biosynthetic process"/>
    <property type="evidence" value="ECO:0007669"/>
    <property type="project" value="TreeGrafter"/>
</dbReference>
<keyword evidence="5 6" id="KW-0472">Membrane</keyword>
<feature type="transmembrane region" description="Helical" evidence="6">
    <location>
        <begin position="109"/>
        <end position="131"/>
    </location>
</feature>
<sequence>FWALADGIDTQENMIRCMLNNYSTSGFWRSWHRSYYRWLVRYIYVPLGGNKRPVINILAVFTFVAIWHDISLQLLAWGWLIWLFILPEKICTIIFSPQKWGNWTYYRHLCALGGVGNLIMMWMANLIGFAVGLDGMNVLFTNIFMTSRGKYRLISLALACVGIFSAVQIMFEVREEEKRRDFNPEIRY</sequence>
<feature type="transmembrane region" description="Helical" evidence="6">
    <location>
        <begin position="53"/>
        <end position="70"/>
    </location>
</feature>
<organism evidence="7 8">
    <name type="scientific">Acaulospora morrowiae</name>
    <dbReference type="NCBI Taxonomy" id="94023"/>
    <lineage>
        <taxon>Eukaryota</taxon>
        <taxon>Fungi</taxon>
        <taxon>Fungi incertae sedis</taxon>
        <taxon>Mucoromycota</taxon>
        <taxon>Glomeromycotina</taxon>
        <taxon>Glomeromycetes</taxon>
        <taxon>Diversisporales</taxon>
        <taxon>Acaulosporaceae</taxon>
        <taxon>Acaulospora</taxon>
    </lineage>
</organism>
<dbReference type="Pfam" id="PF03062">
    <property type="entry name" value="MBOAT"/>
    <property type="match status" value="1"/>
</dbReference>
<dbReference type="PANTHER" id="PTHR13285">
    <property type="entry name" value="ACYLTRANSFERASE"/>
    <property type="match status" value="1"/>
</dbReference>
<dbReference type="GO" id="GO:0016020">
    <property type="term" value="C:membrane"/>
    <property type="evidence" value="ECO:0007669"/>
    <property type="project" value="UniProtKB-SubCell"/>
</dbReference>
<evidence type="ECO:0000256" key="4">
    <source>
        <dbReference type="ARBA" id="ARBA00022989"/>
    </source>
</evidence>
<evidence type="ECO:0000256" key="5">
    <source>
        <dbReference type="ARBA" id="ARBA00023136"/>
    </source>
</evidence>
<keyword evidence="8" id="KW-1185">Reference proteome</keyword>
<protein>
    <submittedName>
        <fullName evidence="7">5660_t:CDS:1</fullName>
    </submittedName>
</protein>
<proteinExistence type="inferred from homology"/>
<dbReference type="GO" id="GO:0005783">
    <property type="term" value="C:endoplasmic reticulum"/>
    <property type="evidence" value="ECO:0007669"/>
    <property type="project" value="TreeGrafter"/>
</dbReference>
<evidence type="ECO:0000256" key="3">
    <source>
        <dbReference type="ARBA" id="ARBA00022692"/>
    </source>
</evidence>
<keyword evidence="4 6" id="KW-1133">Transmembrane helix</keyword>
<dbReference type="PANTHER" id="PTHR13285:SF18">
    <property type="entry name" value="PROTEIN-CYSTEINE N-PALMITOYLTRANSFERASE RASP"/>
    <property type="match status" value="1"/>
</dbReference>